<dbReference type="SUPFAM" id="SSF55874">
    <property type="entry name" value="ATPase domain of HSP90 chaperone/DNA topoisomerase II/histidine kinase"/>
    <property type="match status" value="1"/>
</dbReference>
<dbReference type="GO" id="GO:0000155">
    <property type="term" value="F:phosphorelay sensor kinase activity"/>
    <property type="evidence" value="ECO:0007669"/>
    <property type="project" value="InterPro"/>
</dbReference>
<evidence type="ECO:0000256" key="3">
    <source>
        <dbReference type="ARBA" id="ARBA00022679"/>
    </source>
</evidence>
<dbReference type="Gene3D" id="3.30.565.10">
    <property type="entry name" value="Histidine kinase-like ATPase, C-terminal domain"/>
    <property type="match status" value="1"/>
</dbReference>
<keyword evidence="9" id="KW-1185">Reference proteome</keyword>
<evidence type="ECO:0000256" key="4">
    <source>
        <dbReference type="ARBA" id="ARBA00022777"/>
    </source>
</evidence>
<feature type="coiled-coil region" evidence="5">
    <location>
        <begin position="365"/>
        <end position="397"/>
    </location>
</feature>
<accession>A0A2K9DZ60</accession>
<keyword evidence="5" id="KW-0175">Coiled coil</keyword>
<organism evidence="8 9">
    <name type="scientific">Acetivibrio saccincola</name>
    <dbReference type="NCBI Taxonomy" id="1677857"/>
    <lineage>
        <taxon>Bacteria</taxon>
        <taxon>Bacillati</taxon>
        <taxon>Bacillota</taxon>
        <taxon>Clostridia</taxon>
        <taxon>Eubacteriales</taxon>
        <taxon>Oscillospiraceae</taxon>
        <taxon>Acetivibrio</taxon>
    </lineage>
</organism>
<dbReference type="KEGG" id="hsc:HVS_02370"/>
<keyword evidence="6" id="KW-1133">Transmembrane helix</keyword>
<dbReference type="EC" id="2.7.13.3" evidence="8"/>
<protein>
    <submittedName>
        <fullName evidence="8">Sensor histidine kinase YpdA</fullName>
        <ecNumber evidence="8">2.7.13.3</ecNumber>
    </submittedName>
</protein>
<dbReference type="Gene3D" id="6.10.340.10">
    <property type="match status" value="1"/>
</dbReference>
<evidence type="ECO:0000256" key="5">
    <source>
        <dbReference type="SAM" id="Coils"/>
    </source>
</evidence>
<proteinExistence type="predicted"/>
<dbReference type="PANTHER" id="PTHR34220:SF7">
    <property type="entry name" value="SENSOR HISTIDINE KINASE YPDA"/>
    <property type="match status" value="1"/>
</dbReference>
<dbReference type="InterPro" id="IPR036890">
    <property type="entry name" value="HATPase_C_sf"/>
</dbReference>
<keyword evidence="3 8" id="KW-0808">Transferase</keyword>
<dbReference type="SMART" id="SM00304">
    <property type="entry name" value="HAMP"/>
    <property type="match status" value="1"/>
</dbReference>
<dbReference type="InterPro" id="IPR003660">
    <property type="entry name" value="HAMP_dom"/>
</dbReference>
<reference evidence="8 9" key="1">
    <citation type="submission" date="2017-12" db="EMBL/GenBank/DDBJ databases">
        <title>Complete genome sequence of Herbivorax saccincola GGR1, a novel Cellulosome-producing hydrolytic bacterium in a thermophilic biogas plant, established by Illumina and Nanopore MinION sequencing.</title>
        <authorList>
            <person name="Pechtl A."/>
            <person name="Ruckert C."/>
            <person name="Koeck D.E."/>
            <person name="Maus I."/>
            <person name="Winkler A."/>
            <person name="Kalinowski J."/>
            <person name="Puhler A."/>
            <person name="Schwarz W.W."/>
            <person name="Zverlov V.V."/>
            <person name="Schluter A."/>
            <person name="Liebl W."/>
        </authorList>
    </citation>
    <scope>NUCLEOTIDE SEQUENCE [LARGE SCALE GENOMIC DNA]</scope>
    <source>
        <strain evidence="9">SR1</strain>
    </source>
</reference>
<keyword evidence="4 8" id="KW-0418">Kinase</keyword>
<dbReference type="GO" id="GO:0016020">
    <property type="term" value="C:membrane"/>
    <property type="evidence" value="ECO:0007669"/>
    <property type="project" value="UniProtKB-SubCell"/>
</dbReference>
<dbReference type="SMART" id="SM00387">
    <property type="entry name" value="HATPase_c"/>
    <property type="match status" value="1"/>
</dbReference>
<dbReference type="InterPro" id="IPR010559">
    <property type="entry name" value="Sig_transdc_His_kin_internal"/>
</dbReference>
<dbReference type="Pfam" id="PF06580">
    <property type="entry name" value="His_kinase"/>
    <property type="match status" value="1"/>
</dbReference>
<feature type="transmembrane region" description="Helical" evidence="6">
    <location>
        <begin position="20"/>
        <end position="40"/>
    </location>
</feature>
<dbReference type="InterPro" id="IPR050640">
    <property type="entry name" value="Bact_2-comp_sensor_kinase"/>
</dbReference>
<dbReference type="RefSeq" id="WP_101298836.1">
    <property type="nucleotide sequence ID" value="NZ_CP025197.1"/>
</dbReference>
<dbReference type="SUPFAM" id="SSF158472">
    <property type="entry name" value="HAMP domain-like"/>
    <property type="match status" value="1"/>
</dbReference>
<dbReference type="Proteomes" id="UP000233534">
    <property type="component" value="Chromosome"/>
</dbReference>
<sequence>MKFRLRIFSKIDDIPINTKFILVSFLCVILPILTVNLIFLNNLSRTVREREEENFKISYERAKTDIVNAIRESVAVSHSIYTDADIYRELDRYYKKGEYYGVFISSLRERAGRYLAIYKNISNITIYTSNRTIDSGGHFIVIDDEIRESPWYKKNREVDGKPVLYAFVEPREYGGGKYKEFLSLIRTMDGFQRGMHDRVLRIDIDTIWIRNTLKREEDYLNLYIVDNERRVVLSSNDEHIYEGGSGYRFVNFDDLFQDDELLLDYNLGEASYMKGWRLVGVPNEEKVYMAMKQSRNFILLLAFISIFISGILVYIILSSYNYRIKRLSSHMSKFGEGQMDIISLNEGKDEIGQLINNFNKMAKRINNLINDVYKLEIQKRDLELERVQAEINFLQSQMNPHFLFNTLNAILIVSKRNGYTEIIDVIGYLSKTLRRLLSWKDDLVTVDEEISFIEMYLEIEKFRFVEKFKYEILANDDVKNYKIPKMSIQPLVENACKHGIQPKKDHGSITVEVKLYKGEGDFEKKLKISVKDSGVGIPEEKIREILENLEEDIYTIGSIGIKNVYRRLKLYYGEDFKFFIQSTKGKGTDVSFIIPLESKLPDLSNEKDM</sequence>
<evidence type="ECO:0000256" key="2">
    <source>
        <dbReference type="ARBA" id="ARBA00022553"/>
    </source>
</evidence>
<dbReference type="PANTHER" id="PTHR34220">
    <property type="entry name" value="SENSOR HISTIDINE KINASE YPDA"/>
    <property type="match status" value="1"/>
</dbReference>
<dbReference type="EMBL" id="CP025197">
    <property type="protein sequence ID" value="AUG56429.1"/>
    <property type="molecule type" value="Genomic_DNA"/>
</dbReference>
<evidence type="ECO:0000313" key="8">
    <source>
        <dbReference type="EMBL" id="AUG56429.1"/>
    </source>
</evidence>
<dbReference type="Pfam" id="PF02518">
    <property type="entry name" value="HATPase_c"/>
    <property type="match status" value="1"/>
</dbReference>
<keyword evidence="6" id="KW-0812">Transmembrane</keyword>
<feature type="domain" description="HAMP" evidence="7">
    <location>
        <begin position="323"/>
        <end position="370"/>
    </location>
</feature>
<dbReference type="Pfam" id="PF00672">
    <property type="entry name" value="HAMP"/>
    <property type="match status" value="1"/>
</dbReference>
<dbReference type="PROSITE" id="PS50885">
    <property type="entry name" value="HAMP"/>
    <property type="match status" value="1"/>
</dbReference>
<dbReference type="CDD" id="cd06225">
    <property type="entry name" value="HAMP"/>
    <property type="match status" value="1"/>
</dbReference>
<evidence type="ECO:0000259" key="7">
    <source>
        <dbReference type="PROSITE" id="PS50885"/>
    </source>
</evidence>
<dbReference type="AlphaFoldDB" id="A0A2K9DZ60"/>
<evidence type="ECO:0000256" key="6">
    <source>
        <dbReference type="SAM" id="Phobius"/>
    </source>
</evidence>
<keyword evidence="2" id="KW-0597">Phosphoprotein</keyword>
<gene>
    <name evidence="8" type="primary">ypdA2</name>
    <name evidence="8" type="ORF">HVS_02370</name>
</gene>
<dbReference type="InterPro" id="IPR003594">
    <property type="entry name" value="HATPase_dom"/>
</dbReference>
<feature type="transmembrane region" description="Helical" evidence="6">
    <location>
        <begin position="297"/>
        <end position="317"/>
    </location>
</feature>
<keyword evidence="6" id="KW-0472">Membrane</keyword>
<evidence type="ECO:0000256" key="1">
    <source>
        <dbReference type="ARBA" id="ARBA00004370"/>
    </source>
</evidence>
<evidence type="ECO:0000313" key="9">
    <source>
        <dbReference type="Proteomes" id="UP000233534"/>
    </source>
</evidence>
<comment type="subcellular location">
    <subcellularLocation>
        <location evidence="1">Membrane</location>
    </subcellularLocation>
</comment>
<name>A0A2K9DZ60_9FIRM</name>